<feature type="compositionally biased region" description="Polar residues" evidence="2">
    <location>
        <begin position="1089"/>
        <end position="1099"/>
    </location>
</feature>
<dbReference type="Pfam" id="PF00400">
    <property type="entry name" value="WD40"/>
    <property type="match status" value="3"/>
</dbReference>
<protein>
    <submittedName>
        <fullName evidence="3">Uncharacterized protein</fullName>
    </submittedName>
</protein>
<dbReference type="OMA" id="TDVCAHN"/>
<feature type="region of interest" description="Disordered" evidence="2">
    <location>
        <begin position="1016"/>
        <end position="1074"/>
    </location>
</feature>
<evidence type="ECO:0000256" key="1">
    <source>
        <dbReference type="PROSITE-ProRule" id="PRU00221"/>
    </source>
</evidence>
<dbReference type="InterPro" id="IPR049567">
    <property type="entry name" value="WDR59-like"/>
</dbReference>
<dbReference type="OrthoDB" id="311712at2759"/>
<dbReference type="GeneID" id="19902854"/>
<dbReference type="SUPFAM" id="SSF50978">
    <property type="entry name" value="WD40 repeat-like"/>
    <property type="match status" value="1"/>
</dbReference>
<dbReference type="Gene3D" id="2.130.10.10">
    <property type="entry name" value="YVTN repeat-like/Quinoprotein amine dehydrogenase"/>
    <property type="match status" value="1"/>
</dbReference>
<feature type="compositionally biased region" description="Polar residues" evidence="2">
    <location>
        <begin position="1049"/>
        <end position="1065"/>
    </location>
</feature>
<reference evidence="4" key="1">
    <citation type="submission" date="2012-06" db="EMBL/GenBank/DDBJ databases">
        <title>The genome sequence of Coniosporium apollinis CBS 100218.</title>
        <authorList>
            <consortium name="The Broad Institute Genome Sequencing Platform"/>
            <person name="Cuomo C."/>
            <person name="Gorbushina A."/>
            <person name="Noack S."/>
            <person name="Walker B."/>
            <person name="Young S.K."/>
            <person name="Zeng Q."/>
            <person name="Gargeya S."/>
            <person name="Fitzgerald M."/>
            <person name="Haas B."/>
            <person name="Abouelleil A."/>
            <person name="Alvarado L."/>
            <person name="Arachchi H.M."/>
            <person name="Berlin A.M."/>
            <person name="Chapman S.B."/>
            <person name="Goldberg J."/>
            <person name="Griggs A."/>
            <person name="Gujja S."/>
            <person name="Hansen M."/>
            <person name="Howarth C."/>
            <person name="Imamovic A."/>
            <person name="Larimer J."/>
            <person name="McCowan C."/>
            <person name="Montmayeur A."/>
            <person name="Murphy C."/>
            <person name="Neiman D."/>
            <person name="Pearson M."/>
            <person name="Priest M."/>
            <person name="Roberts A."/>
            <person name="Saif S."/>
            <person name="Shea T."/>
            <person name="Sisk P."/>
            <person name="Sykes S."/>
            <person name="Wortman J."/>
            <person name="Nusbaum C."/>
            <person name="Birren B."/>
        </authorList>
    </citation>
    <scope>NUCLEOTIDE SEQUENCE [LARGE SCALE GENOMIC DNA]</scope>
    <source>
        <strain evidence="4">CBS 100218</strain>
    </source>
</reference>
<dbReference type="Proteomes" id="UP000016924">
    <property type="component" value="Unassembled WGS sequence"/>
</dbReference>
<dbReference type="GO" id="GO:0035591">
    <property type="term" value="F:signaling adaptor activity"/>
    <property type="evidence" value="ECO:0007669"/>
    <property type="project" value="TreeGrafter"/>
</dbReference>
<dbReference type="InterPro" id="IPR036322">
    <property type="entry name" value="WD40_repeat_dom_sf"/>
</dbReference>
<evidence type="ECO:0000313" key="3">
    <source>
        <dbReference type="EMBL" id="EON66445.1"/>
    </source>
</evidence>
<dbReference type="GO" id="GO:0035859">
    <property type="term" value="C:Seh1-associated complex"/>
    <property type="evidence" value="ECO:0007669"/>
    <property type="project" value="TreeGrafter"/>
</dbReference>
<dbReference type="RefSeq" id="XP_007781762.1">
    <property type="nucleotide sequence ID" value="XM_007783572.1"/>
</dbReference>
<dbReference type="InterPro" id="IPR015943">
    <property type="entry name" value="WD40/YVTN_repeat-like_dom_sf"/>
</dbReference>
<dbReference type="eggNOG" id="KOG0309">
    <property type="taxonomic scope" value="Eukaryota"/>
</dbReference>
<sequence>MVELEKRNSVVDSVRSAYESPTFDNDVSIRVNEAIGSASISPSGRDVVLASREGLHIIDLDSPYSPPRHLPHRSPWEVADVQWSPFAVRDYWIISTSNQKALVWNLELSTPRAPIEFILHAHDRAITDINFSAHHPDLLATCAVDSFVHCWDLRVPIRPVMTFADWNAGATQVKWNRQDEHIVASSHDKFLQIWDERKGAYPLKTIEAHATKIYGVDWNRTRATGVLTCGLDKTIKFWDYSREDNLPERVIETPFPVWRARHTPFGWGALAMPQRENTDLHMYDRRLKEGSKQVKKVEPVYSFGGHKDNVKEFLWRTRGGLEGGVDNRDFQLVSWGKDRELRLHKIDADVLKTVGYEKGQEVRRKLNLTRIGAVYKSFHHDYPLRRVSKDSAVLDEQPREQLTGLFQAAGMTKAPIPAPYGYQKADSFKARSTGMQVRVASKRAMNPITWMEGVKIERGTGTARRPGSRPSLIPAEQGWTYETPESLGDEITGAGIKYKKVTFEKIDVPGRTATVALSGPWGADSKPAFLRINLKFPKVYPRDATPRYTIEKTSSVISDDTLAKMHMEVQSIADYHMTRKRGSLDAIIGYMLGERGLEESISWLGDEIDLADIASSSDEEDGVGADFATVRSQDLEMSGTDVIGTINANANVPLPKACGAVWADNGRLVCFFPPKPEPKPLFSLVSLRGSDRISRSQRLFEGFGRLNGSSLGGEPMSLINGKENASDLDSSSSSSTSSSEDIINIPGRFQPPAAWRGDMVRFRGTSQNSSTGLGSGLGSKINPVKPKSYISIHDMTDILPSKRALAEEYEIYGDGPLLCEHNAGVARGYGCHELADIWEFCKLILSNEVPLEIMPQQHRREQILVLAKRALVRIKRKDSGLDLAFDEAEAVANPKLKGRVKWGHHPFAQSWFIPKLFEHFEKLGDVQMLGMLACIFAEPAAKEAVSNAMVRLQQPHLPMSMQAPAFSLDYFPSQEIAWSLFQPKLSVPLRSTPTTSGSSTNVGAPSEKLEKRLDIYGSAGSSNGPWGSDTGPSDPATPHSDGITPPVLSRSSTYRGGGSVSFSSSPEHHHVRRSQSNLANAFASLSRPFSITASSSPPTHTKRTTDGDVSTSAPTSGITWGTNTVYASTNDAVHVPSGSGHRRSTSRATSRRGTAIFPSMADMAYDTNPSTPDSDDGIHEQLSDDEGDTPLLASSSLSNSTNTLDGLGVSIKITLRNQDRFDDEGCVSAPLLDLGLAARYRGYRQAYANLLGVWGLPIQSAEVRKFDGLPSYWGRVERDGGMEEAVGGKGESLMVGYEGLVVGDGRDGAGRAGKECRVCWTRVTGLHLVCELCLGVAVIAFEG</sequence>
<dbReference type="SMART" id="SM00320">
    <property type="entry name" value="WD40"/>
    <property type="match status" value="5"/>
</dbReference>
<dbReference type="STRING" id="1168221.R7YWY7"/>
<feature type="region of interest" description="Disordered" evidence="2">
    <location>
        <begin position="1089"/>
        <end position="1198"/>
    </location>
</feature>
<dbReference type="PANTHER" id="PTHR46170">
    <property type="entry name" value="GATOR COMPLEX PROTEIN WDR59"/>
    <property type="match status" value="1"/>
</dbReference>
<dbReference type="InterPro" id="IPR001680">
    <property type="entry name" value="WD40_rpt"/>
</dbReference>
<dbReference type="GO" id="GO:0005774">
    <property type="term" value="C:vacuolar membrane"/>
    <property type="evidence" value="ECO:0007669"/>
    <property type="project" value="TreeGrafter"/>
</dbReference>
<organism evidence="3 4">
    <name type="scientific">Coniosporium apollinis (strain CBS 100218)</name>
    <name type="common">Rock-inhabiting black yeast</name>
    <dbReference type="NCBI Taxonomy" id="1168221"/>
    <lineage>
        <taxon>Eukaryota</taxon>
        <taxon>Fungi</taxon>
        <taxon>Dikarya</taxon>
        <taxon>Ascomycota</taxon>
        <taxon>Pezizomycotina</taxon>
        <taxon>Dothideomycetes</taxon>
        <taxon>Dothideomycetes incertae sedis</taxon>
        <taxon>Coniosporium</taxon>
    </lineage>
</organism>
<proteinExistence type="predicted"/>
<evidence type="ECO:0000313" key="4">
    <source>
        <dbReference type="Proteomes" id="UP000016924"/>
    </source>
</evidence>
<dbReference type="GO" id="GO:1904263">
    <property type="term" value="P:positive regulation of TORC1 signaling"/>
    <property type="evidence" value="ECO:0007669"/>
    <property type="project" value="TreeGrafter"/>
</dbReference>
<name>R7YWY7_CONA1</name>
<feature type="repeat" description="WD" evidence="1">
    <location>
        <begin position="119"/>
        <end position="154"/>
    </location>
</feature>
<accession>R7YWY7</accession>
<dbReference type="GO" id="GO:0034198">
    <property type="term" value="P:cellular response to amino acid starvation"/>
    <property type="evidence" value="ECO:0007669"/>
    <property type="project" value="TreeGrafter"/>
</dbReference>
<dbReference type="HOGENOM" id="CLU_001497_0_0_1"/>
<evidence type="ECO:0000256" key="2">
    <source>
        <dbReference type="SAM" id="MobiDB-lite"/>
    </source>
</evidence>
<dbReference type="PROSITE" id="PS50082">
    <property type="entry name" value="WD_REPEATS_2"/>
    <property type="match status" value="2"/>
</dbReference>
<keyword evidence="4" id="KW-1185">Reference proteome</keyword>
<feature type="compositionally biased region" description="Polar residues" evidence="2">
    <location>
        <begin position="1107"/>
        <end position="1131"/>
    </location>
</feature>
<gene>
    <name evidence="3" type="ORF">W97_05543</name>
</gene>
<keyword evidence="1" id="KW-0853">WD repeat</keyword>
<feature type="compositionally biased region" description="Low complexity" evidence="2">
    <location>
        <begin position="730"/>
        <end position="739"/>
    </location>
</feature>
<feature type="repeat" description="WD" evidence="1">
    <location>
        <begin position="206"/>
        <end position="248"/>
    </location>
</feature>
<feature type="compositionally biased region" description="Low complexity" evidence="2">
    <location>
        <begin position="1146"/>
        <end position="1155"/>
    </location>
</feature>
<feature type="region of interest" description="Disordered" evidence="2">
    <location>
        <begin position="714"/>
        <end position="743"/>
    </location>
</feature>
<dbReference type="PANTHER" id="PTHR46170:SF1">
    <property type="entry name" value="GATOR COMPLEX PROTEIN WDR59"/>
    <property type="match status" value="1"/>
</dbReference>
<dbReference type="EMBL" id="JH767580">
    <property type="protein sequence ID" value="EON66445.1"/>
    <property type="molecule type" value="Genomic_DNA"/>
</dbReference>